<evidence type="ECO:0000313" key="10">
    <source>
        <dbReference type="EMBL" id="EFJ23581.1"/>
    </source>
</evidence>
<sequence length="321" mass="34659">MEQDQHQITQVNSFVSIVSGVFGVVIKNGLYQALSSQLEAPFRQIPANMLGCFLVGFFTNSNTSLQVVFDSVTSLAFWNQAMATSALNGNWFFALSSFITGLELAYISYKIGLDTGLMFHDAFGSSTVAPEKKKKKKIFAEPSKSVAATSLWLLVAVLAVLDHPRRKLWLACLVAPLGAWTRHALSVKLNDHCKLELFPLGTLLANLLSSLATPGLLLVKITDPAAIVLVATVDAFQGGFVDSMATISTVMAEAHSLHKNSGKDKAWRAYLYVLFTMVTCFCVVVALVAAITSIPTKSFPAVPNIQEFSSPNATTSSLFLA</sequence>
<feature type="transmembrane region" description="Helical" evidence="9">
    <location>
        <begin position="142"/>
        <end position="161"/>
    </location>
</feature>
<dbReference type="HOGENOM" id="CLU_075924_0_0_1"/>
<keyword evidence="4 9" id="KW-0812">Transmembrane</keyword>
<proteinExistence type="inferred from homology"/>
<feature type="transmembrane region" description="Helical" evidence="9">
    <location>
        <begin position="269"/>
        <end position="294"/>
    </location>
</feature>
<dbReference type="KEGG" id="smo:SELMODRAFT_415398"/>
<dbReference type="PANTHER" id="PTHR28259:SF1">
    <property type="entry name" value="FLUORIDE EXPORT PROTEIN 1-RELATED"/>
    <property type="match status" value="1"/>
</dbReference>
<evidence type="ECO:0000256" key="1">
    <source>
        <dbReference type="ARBA" id="ARBA00002598"/>
    </source>
</evidence>
<evidence type="ECO:0000256" key="9">
    <source>
        <dbReference type="SAM" id="Phobius"/>
    </source>
</evidence>
<organism evidence="11">
    <name type="scientific">Selaginella moellendorffii</name>
    <name type="common">Spikemoss</name>
    <dbReference type="NCBI Taxonomy" id="88036"/>
    <lineage>
        <taxon>Eukaryota</taxon>
        <taxon>Viridiplantae</taxon>
        <taxon>Streptophyta</taxon>
        <taxon>Embryophyta</taxon>
        <taxon>Tracheophyta</taxon>
        <taxon>Lycopodiopsida</taxon>
        <taxon>Selaginellales</taxon>
        <taxon>Selaginellaceae</taxon>
        <taxon>Selaginella</taxon>
    </lineage>
</organism>
<keyword evidence="11" id="KW-1185">Reference proteome</keyword>
<reference evidence="10 11" key="1">
    <citation type="journal article" date="2011" name="Science">
        <title>The Selaginella genome identifies genetic changes associated with the evolution of vascular plants.</title>
        <authorList>
            <person name="Banks J.A."/>
            <person name="Nishiyama T."/>
            <person name="Hasebe M."/>
            <person name="Bowman J.L."/>
            <person name="Gribskov M."/>
            <person name="dePamphilis C."/>
            <person name="Albert V.A."/>
            <person name="Aono N."/>
            <person name="Aoyama T."/>
            <person name="Ambrose B.A."/>
            <person name="Ashton N.W."/>
            <person name="Axtell M.J."/>
            <person name="Barker E."/>
            <person name="Barker M.S."/>
            <person name="Bennetzen J.L."/>
            <person name="Bonawitz N.D."/>
            <person name="Chapple C."/>
            <person name="Cheng C."/>
            <person name="Correa L.G."/>
            <person name="Dacre M."/>
            <person name="DeBarry J."/>
            <person name="Dreyer I."/>
            <person name="Elias M."/>
            <person name="Engstrom E.M."/>
            <person name="Estelle M."/>
            <person name="Feng L."/>
            <person name="Finet C."/>
            <person name="Floyd S.K."/>
            <person name="Frommer W.B."/>
            <person name="Fujita T."/>
            <person name="Gramzow L."/>
            <person name="Gutensohn M."/>
            <person name="Harholt J."/>
            <person name="Hattori M."/>
            <person name="Heyl A."/>
            <person name="Hirai T."/>
            <person name="Hiwatashi Y."/>
            <person name="Ishikawa M."/>
            <person name="Iwata M."/>
            <person name="Karol K.G."/>
            <person name="Koehler B."/>
            <person name="Kolukisaoglu U."/>
            <person name="Kubo M."/>
            <person name="Kurata T."/>
            <person name="Lalonde S."/>
            <person name="Li K."/>
            <person name="Li Y."/>
            <person name="Litt A."/>
            <person name="Lyons E."/>
            <person name="Manning G."/>
            <person name="Maruyama T."/>
            <person name="Michael T.P."/>
            <person name="Mikami K."/>
            <person name="Miyazaki S."/>
            <person name="Morinaga S."/>
            <person name="Murata T."/>
            <person name="Mueller-Roeber B."/>
            <person name="Nelson D.R."/>
            <person name="Obara M."/>
            <person name="Oguri Y."/>
            <person name="Olmstead R.G."/>
            <person name="Onodera N."/>
            <person name="Petersen B.L."/>
            <person name="Pils B."/>
            <person name="Prigge M."/>
            <person name="Rensing S.A."/>
            <person name="Riano-Pachon D.M."/>
            <person name="Roberts A.W."/>
            <person name="Sato Y."/>
            <person name="Scheller H.V."/>
            <person name="Schulz B."/>
            <person name="Schulz C."/>
            <person name="Shakirov E.V."/>
            <person name="Shibagaki N."/>
            <person name="Shinohara N."/>
            <person name="Shippen D.E."/>
            <person name="Soerensen I."/>
            <person name="Sotooka R."/>
            <person name="Sugimoto N."/>
            <person name="Sugita M."/>
            <person name="Sumikawa N."/>
            <person name="Tanurdzic M."/>
            <person name="Theissen G."/>
            <person name="Ulvskov P."/>
            <person name="Wakazuki S."/>
            <person name="Weng J.K."/>
            <person name="Willats W.W."/>
            <person name="Wipf D."/>
            <person name="Wolf P.G."/>
            <person name="Yang L."/>
            <person name="Zimmer A.D."/>
            <person name="Zhu Q."/>
            <person name="Mitros T."/>
            <person name="Hellsten U."/>
            <person name="Loque D."/>
            <person name="Otillar R."/>
            <person name="Salamov A."/>
            <person name="Schmutz J."/>
            <person name="Shapiro H."/>
            <person name="Lindquist E."/>
            <person name="Lucas S."/>
            <person name="Rokhsar D."/>
            <person name="Grigoriev I.V."/>
        </authorList>
    </citation>
    <scope>NUCLEOTIDE SEQUENCE [LARGE SCALE GENOMIC DNA]</scope>
</reference>
<evidence type="ECO:0000256" key="7">
    <source>
        <dbReference type="ARBA" id="ARBA00035120"/>
    </source>
</evidence>
<dbReference type="GO" id="GO:0005886">
    <property type="term" value="C:plasma membrane"/>
    <property type="evidence" value="ECO:0000318"/>
    <property type="project" value="GO_Central"/>
</dbReference>
<dbReference type="eggNOG" id="ENOG502QT5F">
    <property type="taxonomic scope" value="Eukaryota"/>
</dbReference>
<feature type="transmembrane region" description="Helical" evidence="9">
    <location>
        <begin position="89"/>
        <end position="109"/>
    </location>
</feature>
<comment type="catalytic activity">
    <reaction evidence="8">
        <text>fluoride(in) = fluoride(out)</text>
        <dbReference type="Rhea" id="RHEA:76159"/>
        <dbReference type="ChEBI" id="CHEBI:17051"/>
    </reaction>
    <physiologicalReaction direction="left-to-right" evidence="8">
        <dbReference type="Rhea" id="RHEA:76160"/>
    </physiologicalReaction>
</comment>
<comment type="function">
    <text evidence="1">Fluoride channel required for the rapid expulsion of cytoplasmic fluoride.</text>
</comment>
<comment type="similarity">
    <text evidence="7">Belongs to the fluoride channel Fluc/FEX (TC 1.A.43) family.</text>
</comment>
<evidence type="ECO:0000256" key="4">
    <source>
        <dbReference type="ARBA" id="ARBA00022692"/>
    </source>
</evidence>
<dbReference type="Pfam" id="PF02537">
    <property type="entry name" value="CRCB"/>
    <property type="match status" value="1"/>
</dbReference>
<dbReference type="GO" id="GO:1903424">
    <property type="term" value="P:fluoride transmembrane transport"/>
    <property type="evidence" value="ECO:0000318"/>
    <property type="project" value="GO_Central"/>
</dbReference>
<dbReference type="InterPro" id="IPR003691">
    <property type="entry name" value="FluC"/>
</dbReference>
<evidence type="ECO:0000313" key="11">
    <source>
        <dbReference type="Proteomes" id="UP000001514"/>
    </source>
</evidence>
<name>D8RW03_SELML</name>
<dbReference type="InParanoid" id="D8RW03"/>
<evidence type="ECO:0000256" key="2">
    <source>
        <dbReference type="ARBA" id="ARBA00004651"/>
    </source>
</evidence>
<protein>
    <submittedName>
        <fullName evidence="10">Uncharacterized protein</fullName>
    </submittedName>
</protein>
<feature type="transmembrane region" description="Helical" evidence="9">
    <location>
        <begin position="167"/>
        <end position="185"/>
    </location>
</feature>
<dbReference type="EMBL" id="GL377592">
    <property type="protein sequence ID" value="EFJ23581.1"/>
    <property type="molecule type" value="Genomic_DNA"/>
</dbReference>
<dbReference type="OrthoDB" id="409792at2759"/>
<evidence type="ECO:0000256" key="6">
    <source>
        <dbReference type="ARBA" id="ARBA00023136"/>
    </source>
</evidence>
<gene>
    <name evidence="10" type="ORF">SELMODRAFT_415398</name>
</gene>
<accession>D8RW03</accession>
<evidence type="ECO:0000256" key="5">
    <source>
        <dbReference type="ARBA" id="ARBA00022989"/>
    </source>
</evidence>
<feature type="transmembrane region" description="Helical" evidence="9">
    <location>
        <begin position="6"/>
        <end position="26"/>
    </location>
</feature>
<keyword evidence="3" id="KW-1003">Cell membrane</keyword>
<feature type="transmembrane region" description="Helical" evidence="9">
    <location>
        <begin position="197"/>
        <end position="219"/>
    </location>
</feature>
<dbReference type="Proteomes" id="UP000001514">
    <property type="component" value="Unassembled WGS sequence"/>
</dbReference>
<keyword evidence="5 9" id="KW-1133">Transmembrane helix</keyword>
<dbReference type="Gramene" id="EFJ23581">
    <property type="protein sequence ID" value="EFJ23581"/>
    <property type="gene ID" value="SELMODRAFT_415398"/>
</dbReference>
<dbReference type="AlphaFoldDB" id="D8RW03"/>
<dbReference type="OMA" id="AKCAYIS"/>
<dbReference type="GO" id="GO:1903425">
    <property type="term" value="F:fluoride transmembrane transporter activity"/>
    <property type="evidence" value="ECO:0000318"/>
    <property type="project" value="GO_Central"/>
</dbReference>
<keyword evidence="6 9" id="KW-0472">Membrane</keyword>
<dbReference type="STRING" id="88036.D8RW03"/>
<evidence type="ECO:0000256" key="8">
    <source>
        <dbReference type="ARBA" id="ARBA00035585"/>
    </source>
</evidence>
<evidence type="ECO:0000256" key="3">
    <source>
        <dbReference type="ARBA" id="ARBA00022475"/>
    </source>
</evidence>
<dbReference type="PANTHER" id="PTHR28259">
    <property type="entry name" value="FLUORIDE EXPORT PROTEIN 1-RELATED"/>
    <property type="match status" value="1"/>
</dbReference>
<feature type="transmembrane region" description="Helical" evidence="9">
    <location>
        <begin position="47"/>
        <end position="69"/>
    </location>
</feature>
<dbReference type="FunCoup" id="D8RW03">
    <property type="interactions" value="898"/>
</dbReference>
<comment type="subcellular location">
    <subcellularLocation>
        <location evidence="2">Cell membrane</location>
        <topology evidence="2">Multi-pass membrane protein</topology>
    </subcellularLocation>
</comment>